<keyword evidence="5" id="KW-0804">Transcription</keyword>
<dbReference type="GO" id="GO:0030154">
    <property type="term" value="P:cell differentiation"/>
    <property type="evidence" value="ECO:0007669"/>
    <property type="project" value="TreeGrafter"/>
</dbReference>
<dbReference type="AlphaFoldDB" id="A0A9P0AXV5"/>
<dbReference type="InterPro" id="IPR036915">
    <property type="entry name" value="Cyclin-like_sf"/>
</dbReference>
<dbReference type="Pfam" id="PF11934">
    <property type="entry name" value="DUF3452"/>
    <property type="match status" value="1"/>
</dbReference>
<feature type="domain" description="Retinoblastoma-associated protein A-box" evidence="9">
    <location>
        <begin position="378"/>
        <end position="568"/>
    </location>
</feature>
<evidence type="ECO:0000256" key="4">
    <source>
        <dbReference type="ARBA" id="ARBA00023015"/>
    </source>
</evidence>
<dbReference type="InterPro" id="IPR028309">
    <property type="entry name" value="RB_fam"/>
</dbReference>
<dbReference type="GO" id="GO:0000977">
    <property type="term" value="F:RNA polymerase II transcription regulatory region sequence-specific DNA binding"/>
    <property type="evidence" value="ECO:0007669"/>
    <property type="project" value="TreeGrafter"/>
</dbReference>
<dbReference type="Gene3D" id="1.10.472.140">
    <property type="match status" value="1"/>
</dbReference>
<dbReference type="Pfam" id="PF01857">
    <property type="entry name" value="RB_B"/>
    <property type="match status" value="1"/>
</dbReference>
<evidence type="ECO:0000256" key="1">
    <source>
        <dbReference type="ARBA" id="ARBA00004123"/>
    </source>
</evidence>
<dbReference type="GO" id="GO:2000134">
    <property type="term" value="P:negative regulation of G1/S transition of mitotic cell cycle"/>
    <property type="evidence" value="ECO:0007669"/>
    <property type="project" value="TreeGrafter"/>
</dbReference>
<dbReference type="InterPro" id="IPR002719">
    <property type="entry name" value="RB_B"/>
</dbReference>
<dbReference type="SUPFAM" id="SSF47954">
    <property type="entry name" value="Cyclin-like"/>
    <property type="match status" value="2"/>
</dbReference>
<dbReference type="OrthoDB" id="844594at2759"/>
<keyword evidence="3" id="KW-0678">Repressor</keyword>
<evidence type="ECO:0000259" key="9">
    <source>
        <dbReference type="SMART" id="SM01368"/>
    </source>
</evidence>
<feature type="domain" description="Retinoblastoma-associated protein N-terminal" evidence="8">
    <location>
        <begin position="58"/>
        <end position="205"/>
    </location>
</feature>
<gene>
    <name evidence="10" type="ORF">MELIAE_LOCUS3537</name>
</gene>
<evidence type="ECO:0000313" key="11">
    <source>
        <dbReference type="Proteomes" id="UP001154078"/>
    </source>
</evidence>
<sequence length="926" mass="106952">MVQKDELYKRHRDLCGQLNLEEHIIQSSWDKFQNIQKNFSLEDDIMHWLGCAIFEACQSTETTTMDHSVVRGNCLNFTSLLRHSNLSFVKFFLNMNNWIEMAKLSNEFKEQISHLKSTFGVAYNTFKEFKQIFNQIFITPDPQELDQSKTHRNRKQRPLSCTSAKVFEFIWNLFNTIKMGEPNYGSDLTKSFHVLYACIDLAFKNAFVSDRRDILRPTFVGLPEDWTNPGFEMPPEAPCIIKLLCKCENLLTEAMHIKTYRFRDHLNKLLADDVLVGANDYFLGIFEPGVFEQNSKNITKAYDMQLLSKGGFDERIFMAEYRRQLLELQQQTPVYRTYKAHMSEQADFSVLESPKVQRGIFQTPLTGRRFLPPKEHENEVTDTSQTIIYLQNILSGTRTGPSDKLLQLFESCTENPADIIKQMTNNMGITFTNAYKHKNLTEEDIENRLQMAIKLFYKLIESILSNEQTIQGNLSAIVVNEGFYKLTFACSLEIVTFVHDNQQNFNREFPWMLTIFDIKPYHFLKVIELIVRTKELSPRDIIKHLSKAEETILESLAWSSESVLWDFIGVAGAIPRFVETARPDQISNETTHHTGAVHSASEEFQSPISNHVSRQLFPTVSAGQSVLNKHTTHLIFTDSNGQNRLIPLIEQDHSEQQVVAPEEKAKTPEVYPPRKTGSLAIFFRKFYYLVGERLHHLCIHLDKLDLKPKIWTIFEDSIIKHTYLMKNRHLDQLLMCAVYVIAKVSQDSIKFTEVMKCYRGQPQATSDIYRNVLLGTTTRQNEDGTVEEKEQRGDLISFYNSTYVNEMKEEAQKFAPLNRKLNIHMSPLPAVKRNVFTSKVQVVGNVFVKPFESPNAGRSRESGFNHYYFNRSPSKELQNINRAINGVIAGKRLLSGDDGELPATKKTSSYRKIQSLVEERKSQNLQ</sequence>
<evidence type="ECO:0000256" key="6">
    <source>
        <dbReference type="ARBA" id="ARBA00023242"/>
    </source>
</evidence>
<dbReference type="EMBL" id="OV121133">
    <property type="protein sequence ID" value="CAH0550797.1"/>
    <property type="molecule type" value="Genomic_DNA"/>
</dbReference>
<evidence type="ECO:0000256" key="2">
    <source>
        <dbReference type="ARBA" id="ARBA00009475"/>
    </source>
</evidence>
<keyword evidence="11" id="KW-1185">Reference proteome</keyword>
<comment type="similarity">
    <text evidence="2">Belongs to the retinoblastoma protein (RB) family.</text>
</comment>
<dbReference type="GO" id="GO:0005667">
    <property type="term" value="C:transcription regulator complex"/>
    <property type="evidence" value="ECO:0007669"/>
    <property type="project" value="TreeGrafter"/>
</dbReference>
<keyword evidence="6" id="KW-0539">Nucleus</keyword>
<dbReference type="SMART" id="SM01367">
    <property type="entry name" value="DUF3452"/>
    <property type="match status" value="1"/>
</dbReference>
<evidence type="ECO:0000256" key="3">
    <source>
        <dbReference type="ARBA" id="ARBA00022491"/>
    </source>
</evidence>
<dbReference type="SMART" id="SM01368">
    <property type="entry name" value="RB_A"/>
    <property type="match status" value="1"/>
</dbReference>
<name>A0A9P0AXV5_BRAAE</name>
<dbReference type="PANTHER" id="PTHR13742">
    <property type="entry name" value="RETINOBLASTOMA-ASSOCIATED PROTEIN RB -RELATED"/>
    <property type="match status" value="1"/>
</dbReference>
<dbReference type="Proteomes" id="UP001154078">
    <property type="component" value="Chromosome 2"/>
</dbReference>
<dbReference type="InterPro" id="IPR002720">
    <property type="entry name" value="RB_A"/>
</dbReference>
<keyword evidence="4" id="KW-0805">Transcription regulation</keyword>
<dbReference type="Gene3D" id="1.10.472.10">
    <property type="entry name" value="Cyclin-like"/>
    <property type="match status" value="2"/>
</dbReference>
<accession>A0A9P0AXV5</accession>
<organism evidence="10 11">
    <name type="scientific">Brassicogethes aeneus</name>
    <name type="common">Rape pollen beetle</name>
    <name type="synonym">Meligethes aeneus</name>
    <dbReference type="NCBI Taxonomy" id="1431903"/>
    <lineage>
        <taxon>Eukaryota</taxon>
        <taxon>Metazoa</taxon>
        <taxon>Ecdysozoa</taxon>
        <taxon>Arthropoda</taxon>
        <taxon>Hexapoda</taxon>
        <taxon>Insecta</taxon>
        <taxon>Pterygota</taxon>
        <taxon>Neoptera</taxon>
        <taxon>Endopterygota</taxon>
        <taxon>Coleoptera</taxon>
        <taxon>Polyphaga</taxon>
        <taxon>Cucujiformia</taxon>
        <taxon>Nitidulidae</taxon>
        <taxon>Meligethinae</taxon>
        <taxon>Brassicogethes</taxon>
    </lineage>
</organism>
<keyword evidence="7" id="KW-0131">Cell cycle</keyword>
<dbReference type="PANTHER" id="PTHR13742:SF17">
    <property type="entry name" value="RE32990P-RELATED"/>
    <property type="match status" value="1"/>
</dbReference>
<evidence type="ECO:0000313" key="10">
    <source>
        <dbReference type="EMBL" id="CAH0550797.1"/>
    </source>
</evidence>
<evidence type="ECO:0000256" key="5">
    <source>
        <dbReference type="ARBA" id="ARBA00023163"/>
    </source>
</evidence>
<dbReference type="InterPro" id="IPR024599">
    <property type="entry name" value="RB_N"/>
</dbReference>
<proteinExistence type="inferred from homology"/>
<reference evidence="10" key="1">
    <citation type="submission" date="2021-12" db="EMBL/GenBank/DDBJ databases">
        <authorList>
            <person name="King R."/>
        </authorList>
    </citation>
    <scope>NUCLEOTIDE SEQUENCE</scope>
</reference>
<comment type="subcellular location">
    <subcellularLocation>
        <location evidence="1">Nucleus</location>
    </subcellularLocation>
</comment>
<evidence type="ECO:0000259" key="8">
    <source>
        <dbReference type="SMART" id="SM01367"/>
    </source>
</evidence>
<evidence type="ECO:0000256" key="7">
    <source>
        <dbReference type="ARBA" id="ARBA00023306"/>
    </source>
</evidence>
<dbReference type="GO" id="GO:0006357">
    <property type="term" value="P:regulation of transcription by RNA polymerase II"/>
    <property type="evidence" value="ECO:0007669"/>
    <property type="project" value="InterPro"/>
</dbReference>
<dbReference type="Pfam" id="PF01858">
    <property type="entry name" value="RB_A"/>
    <property type="match status" value="1"/>
</dbReference>
<protein>
    <submittedName>
        <fullName evidence="10">Uncharacterized protein</fullName>
    </submittedName>
</protein>
<dbReference type="GO" id="GO:0005634">
    <property type="term" value="C:nucleus"/>
    <property type="evidence" value="ECO:0007669"/>
    <property type="project" value="UniProtKB-SubCell"/>
</dbReference>
<dbReference type="GO" id="GO:0000785">
    <property type="term" value="C:chromatin"/>
    <property type="evidence" value="ECO:0007669"/>
    <property type="project" value="TreeGrafter"/>
</dbReference>